<accession>A0A3G8F079</accession>
<organism evidence="1 2">
    <name type="scientific">Yersinia phage PYPS50</name>
    <dbReference type="NCBI Taxonomy" id="2321391"/>
    <lineage>
        <taxon>Viruses</taxon>
        <taxon>Duplodnaviria</taxon>
        <taxon>Heunggongvirae</taxon>
        <taxon>Uroviricota</taxon>
        <taxon>Caudoviricetes</taxon>
        <taxon>Autographivirales</taxon>
        <taxon>Autotranscriptaviridae</taxon>
        <taxon>Studiervirinae</taxon>
        <taxon>Berlinvirus</taxon>
        <taxon>Berlinvirus PYPS50</taxon>
    </lineage>
</organism>
<dbReference type="Proteomes" id="UP000282616">
    <property type="component" value="Segment"/>
</dbReference>
<evidence type="ECO:0000313" key="2">
    <source>
        <dbReference type="Proteomes" id="UP000282616"/>
    </source>
</evidence>
<reference evidence="1 2" key="1">
    <citation type="submission" date="2018-08" db="EMBL/GenBank/DDBJ databases">
        <authorList>
            <person name="Hammerl J.A."/>
            <person name="Hertwig S."/>
        </authorList>
    </citation>
    <scope>NUCLEOTIDE SEQUENCE [LARGE SCALE GENOMIC DNA]</scope>
</reference>
<keyword evidence="2" id="KW-1185">Reference proteome</keyword>
<dbReference type="EMBL" id="MH809534">
    <property type="protein sequence ID" value="AZF87534.1"/>
    <property type="molecule type" value="Genomic_DNA"/>
</dbReference>
<name>A0A3G8F079_9CAUD</name>
<sequence>MANFKVKTIYTLNGRAPDSRDVWDKNNVGLNVGRIDIPESAMVEVEGYTKVEYQVKLSDGTMEVFENFAAVISSWNGVIESKRGSGFMTVFINRPSNDTLGLTQIDVRKEWEDADPEPEAISVNDLKDISTRGLRLIKSGNTFGLGGVASRITWDEAAESNDTCFVSARDVNPESMGQYVMGFSVAHASGYAFQLGGRRDKIWFRFRDAGETGEWVELKAGGSSFDPAPLNKKIADLESKLAAAIKRIEALEKPAS</sequence>
<protein>
    <submittedName>
        <fullName evidence="1">Uncharacterized protein</fullName>
    </submittedName>
</protein>
<proteinExistence type="predicted"/>
<evidence type="ECO:0000313" key="1">
    <source>
        <dbReference type="EMBL" id="AZF87534.1"/>
    </source>
</evidence>
<gene>
    <name evidence="1" type="ORF">PYPS50_003</name>
</gene>